<dbReference type="Proteomes" id="UP001302274">
    <property type="component" value="Unassembled WGS sequence"/>
</dbReference>
<keyword evidence="3" id="KW-1185">Reference proteome</keyword>
<dbReference type="PANTHER" id="PTHR18964">
    <property type="entry name" value="ROK (REPRESSOR, ORF, KINASE) FAMILY"/>
    <property type="match status" value="1"/>
</dbReference>
<proteinExistence type="inferred from homology"/>
<gene>
    <name evidence="2" type="ORF">SHI21_14675</name>
</gene>
<evidence type="ECO:0000313" key="3">
    <source>
        <dbReference type="Proteomes" id="UP001302274"/>
    </source>
</evidence>
<name>A0ABU5VWN5_9BACT</name>
<reference evidence="2 3" key="1">
    <citation type="submission" date="2023-11" db="EMBL/GenBank/DDBJ databases">
        <title>A Novel Polar Bacteriovorax (B. antarcticus) Isolated from the Biocrust in Antarctica.</title>
        <authorList>
            <person name="Mun W."/>
            <person name="Choi S.Y."/>
            <person name="Mitchell R.J."/>
        </authorList>
    </citation>
    <scope>NUCLEOTIDE SEQUENCE [LARGE SCALE GENOMIC DNA]</scope>
    <source>
        <strain evidence="2 3">PP10</strain>
    </source>
</reference>
<sequence>MEKKFYLGLDVGGTKVEGAIALLDESSHSIAVLAKKRIACIQEVTPFMESLVQLIQDLLTEAALSLTDLRAIGIGLPGTIHPKTKIMLNGNTQFLIGVEVLNTLQQKLNTDIPIVVQNDANLFALAEAWGGAGKHYAMARGVPFSEQIVIGVTLGTGVGGGFVSKGQILNGAHGSALEVGHIVLHSGGNKCYCGQQGCSETYLSGTAINKKMDSKVLFEKANKGEADVLQTMIDYRIDLVQFLSILNNLFNPHYIVFGGGLSAQKVLFEDLKTDLEENIFLSKEYCPDIYINHLGDSAGLFGAMIYANEILS</sequence>
<organism evidence="2 3">
    <name type="scientific">Bacteriovorax antarcticus</name>
    <dbReference type="NCBI Taxonomy" id="3088717"/>
    <lineage>
        <taxon>Bacteria</taxon>
        <taxon>Pseudomonadati</taxon>
        <taxon>Bdellovibrionota</taxon>
        <taxon>Bacteriovoracia</taxon>
        <taxon>Bacteriovoracales</taxon>
        <taxon>Bacteriovoracaceae</taxon>
        <taxon>Bacteriovorax</taxon>
    </lineage>
</organism>
<dbReference type="EMBL" id="JAYGJQ010000002">
    <property type="protein sequence ID" value="MEA9357469.1"/>
    <property type="molecule type" value="Genomic_DNA"/>
</dbReference>
<dbReference type="PANTHER" id="PTHR18964:SF149">
    <property type="entry name" value="BIFUNCTIONAL UDP-N-ACETYLGLUCOSAMINE 2-EPIMERASE_N-ACETYLMANNOSAMINE KINASE"/>
    <property type="match status" value="1"/>
</dbReference>
<dbReference type="InterPro" id="IPR000600">
    <property type="entry name" value="ROK"/>
</dbReference>
<comment type="caution">
    <text evidence="2">The sequence shown here is derived from an EMBL/GenBank/DDBJ whole genome shotgun (WGS) entry which is preliminary data.</text>
</comment>
<evidence type="ECO:0000256" key="1">
    <source>
        <dbReference type="ARBA" id="ARBA00006479"/>
    </source>
</evidence>
<dbReference type="InterPro" id="IPR043129">
    <property type="entry name" value="ATPase_NBD"/>
</dbReference>
<protein>
    <submittedName>
        <fullName evidence="2">ROK family protein</fullName>
    </submittedName>
</protein>
<dbReference type="Gene3D" id="3.30.420.40">
    <property type="match status" value="2"/>
</dbReference>
<dbReference type="Pfam" id="PF00480">
    <property type="entry name" value="ROK"/>
    <property type="match status" value="1"/>
</dbReference>
<accession>A0ABU5VWN5</accession>
<dbReference type="SUPFAM" id="SSF53067">
    <property type="entry name" value="Actin-like ATPase domain"/>
    <property type="match status" value="1"/>
</dbReference>
<evidence type="ECO:0000313" key="2">
    <source>
        <dbReference type="EMBL" id="MEA9357469.1"/>
    </source>
</evidence>
<dbReference type="RefSeq" id="WP_323577486.1">
    <property type="nucleotide sequence ID" value="NZ_JAYGJQ010000002.1"/>
</dbReference>
<comment type="similarity">
    <text evidence="1">Belongs to the ROK (NagC/XylR) family.</text>
</comment>